<keyword evidence="2" id="KW-1185">Reference proteome</keyword>
<evidence type="ECO:0000313" key="1">
    <source>
        <dbReference type="EMBL" id="KAJ1946131.1"/>
    </source>
</evidence>
<dbReference type="EMBL" id="JANBPW010001103">
    <property type="protein sequence ID" value="KAJ1946131.1"/>
    <property type="molecule type" value="Genomic_DNA"/>
</dbReference>
<proteinExistence type="predicted"/>
<organism evidence="1 2">
    <name type="scientific">Linderina macrospora</name>
    <dbReference type="NCBI Taxonomy" id="4868"/>
    <lineage>
        <taxon>Eukaryota</taxon>
        <taxon>Fungi</taxon>
        <taxon>Fungi incertae sedis</taxon>
        <taxon>Zoopagomycota</taxon>
        <taxon>Kickxellomycotina</taxon>
        <taxon>Kickxellomycetes</taxon>
        <taxon>Kickxellales</taxon>
        <taxon>Kickxellaceae</taxon>
        <taxon>Linderina</taxon>
    </lineage>
</organism>
<accession>A0ACC1JC26</accession>
<sequence>MRLHCKLVAVASLLMHPAWSAHIRKDVVEIENDAVVLVDATSTIDSSAGRIEYLAFSSPSSPDGTKGIVYTLPDIPKCEPVRRDETYFAAAYIRIALLSDQSNCVIEKQLMQAQFDGAVGAIVYNTSLGVQDLGAFLSSRLLKNKPQIPVMLTDKNYGTILRDEVDSLQDEAMYDPNGRTRAIFAALYGDEEGDKLTGWEISLITLVVILALCFFTSLTFHVSASRRRRAANAQRDESAAEMNKKIQTLPACALDRLTLREVTEQDMQILSDHTLQSDVPVHR</sequence>
<evidence type="ECO:0000313" key="2">
    <source>
        <dbReference type="Proteomes" id="UP001150603"/>
    </source>
</evidence>
<protein>
    <submittedName>
        <fullName evidence="1">Uncharacterized protein</fullName>
    </submittedName>
</protein>
<reference evidence="1" key="1">
    <citation type="submission" date="2022-07" db="EMBL/GenBank/DDBJ databases">
        <title>Phylogenomic reconstructions and comparative analyses of Kickxellomycotina fungi.</title>
        <authorList>
            <person name="Reynolds N.K."/>
            <person name="Stajich J.E."/>
            <person name="Barry K."/>
            <person name="Grigoriev I.V."/>
            <person name="Crous P."/>
            <person name="Smith M.E."/>
        </authorList>
    </citation>
    <scope>NUCLEOTIDE SEQUENCE</scope>
    <source>
        <strain evidence="1">NRRL 5244</strain>
    </source>
</reference>
<gene>
    <name evidence="1" type="ORF">FBU59_002108</name>
</gene>
<comment type="caution">
    <text evidence="1">The sequence shown here is derived from an EMBL/GenBank/DDBJ whole genome shotgun (WGS) entry which is preliminary data.</text>
</comment>
<dbReference type="Proteomes" id="UP001150603">
    <property type="component" value="Unassembled WGS sequence"/>
</dbReference>
<name>A0ACC1JC26_9FUNG</name>